<feature type="domain" description="EGF-like" evidence="3">
    <location>
        <begin position="23"/>
        <end position="61"/>
    </location>
</feature>
<keyword evidence="5" id="KW-1185">Reference proteome</keyword>
<comment type="caution">
    <text evidence="1">Lacks conserved residue(s) required for the propagation of feature annotation.</text>
</comment>
<evidence type="ECO:0000313" key="5">
    <source>
        <dbReference type="Proteomes" id="UP000276133"/>
    </source>
</evidence>
<evidence type="ECO:0000256" key="1">
    <source>
        <dbReference type="PROSITE-ProRule" id="PRU00076"/>
    </source>
</evidence>
<dbReference type="PROSITE" id="PS50026">
    <property type="entry name" value="EGF_3"/>
    <property type="match status" value="1"/>
</dbReference>
<gene>
    <name evidence="4" type="ORF">BpHYR1_020116</name>
</gene>
<evidence type="ECO:0000259" key="3">
    <source>
        <dbReference type="PROSITE" id="PS50026"/>
    </source>
</evidence>
<dbReference type="CDD" id="cd00054">
    <property type="entry name" value="EGF_CA"/>
    <property type="match status" value="1"/>
</dbReference>
<feature type="disulfide bond" evidence="1">
    <location>
        <begin position="51"/>
        <end position="60"/>
    </location>
</feature>
<keyword evidence="2" id="KW-0732">Signal</keyword>
<dbReference type="PROSITE" id="PS00022">
    <property type="entry name" value="EGF_1"/>
    <property type="match status" value="1"/>
</dbReference>
<keyword evidence="1" id="KW-0245">EGF-like domain</keyword>
<comment type="caution">
    <text evidence="4">The sequence shown here is derived from an EMBL/GenBank/DDBJ whole genome shotgun (WGS) entry which is preliminary data.</text>
</comment>
<protein>
    <recommendedName>
        <fullName evidence="3">EGF-like domain-containing protein</fullName>
    </recommendedName>
</protein>
<proteinExistence type="predicted"/>
<dbReference type="AlphaFoldDB" id="A0A3M7RY65"/>
<reference evidence="4 5" key="1">
    <citation type="journal article" date="2018" name="Sci. Rep.">
        <title>Genomic signatures of local adaptation to the degree of environmental predictability in rotifers.</title>
        <authorList>
            <person name="Franch-Gras L."/>
            <person name="Hahn C."/>
            <person name="Garcia-Roger E.M."/>
            <person name="Carmona M.J."/>
            <person name="Serra M."/>
            <person name="Gomez A."/>
        </authorList>
    </citation>
    <scope>NUCLEOTIDE SEQUENCE [LARGE SCALE GENOMIC DNA]</scope>
    <source>
        <strain evidence="4">HYR1</strain>
    </source>
</reference>
<dbReference type="EMBL" id="REGN01002409">
    <property type="protein sequence ID" value="RNA28285.1"/>
    <property type="molecule type" value="Genomic_DNA"/>
</dbReference>
<dbReference type="InterPro" id="IPR000742">
    <property type="entry name" value="EGF"/>
</dbReference>
<evidence type="ECO:0000256" key="2">
    <source>
        <dbReference type="SAM" id="SignalP"/>
    </source>
</evidence>
<evidence type="ECO:0000313" key="4">
    <source>
        <dbReference type="EMBL" id="RNA28285.1"/>
    </source>
</evidence>
<accession>A0A3M7RY65</accession>
<sequence>MTLSVLIIFLLIITPVTNNEPNSAFTCNDDSDCQNGGKCIQISKDLEYCVCINGFTGEKCINAPQTIFIEGPKNPSKDSIFGTISKRSTKKGRKNPSGFRVLISYIKRFMICHKNLTSKN</sequence>
<dbReference type="SUPFAM" id="SSF57196">
    <property type="entry name" value="EGF/Laminin"/>
    <property type="match status" value="1"/>
</dbReference>
<keyword evidence="1" id="KW-1015">Disulfide bond</keyword>
<dbReference type="PROSITE" id="PS01186">
    <property type="entry name" value="EGF_2"/>
    <property type="match status" value="1"/>
</dbReference>
<dbReference type="Proteomes" id="UP000276133">
    <property type="component" value="Unassembled WGS sequence"/>
</dbReference>
<dbReference type="Pfam" id="PF00008">
    <property type="entry name" value="EGF"/>
    <property type="match status" value="1"/>
</dbReference>
<feature type="signal peptide" evidence="2">
    <location>
        <begin position="1"/>
        <end position="18"/>
    </location>
</feature>
<dbReference type="Gene3D" id="2.10.25.10">
    <property type="entry name" value="Laminin"/>
    <property type="match status" value="1"/>
</dbReference>
<feature type="chain" id="PRO_5018286021" description="EGF-like domain-containing protein" evidence="2">
    <location>
        <begin position="19"/>
        <end position="120"/>
    </location>
</feature>
<name>A0A3M7RY65_BRAPC</name>
<organism evidence="4 5">
    <name type="scientific">Brachionus plicatilis</name>
    <name type="common">Marine rotifer</name>
    <name type="synonym">Brachionus muelleri</name>
    <dbReference type="NCBI Taxonomy" id="10195"/>
    <lineage>
        <taxon>Eukaryota</taxon>
        <taxon>Metazoa</taxon>
        <taxon>Spiralia</taxon>
        <taxon>Gnathifera</taxon>
        <taxon>Rotifera</taxon>
        <taxon>Eurotatoria</taxon>
        <taxon>Monogononta</taxon>
        <taxon>Pseudotrocha</taxon>
        <taxon>Ploima</taxon>
        <taxon>Brachionidae</taxon>
        <taxon>Brachionus</taxon>
    </lineage>
</organism>
<dbReference type="OrthoDB" id="6249379at2759"/>